<proteinExistence type="predicted"/>
<keyword evidence="1" id="KW-0812">Transmembrane</keyword>
<comment type="caution">
    <text evidence="2">The sequence shown here is derived from an EMBL/GenBank/DDBJ whole genome shotgun (WGS) entry which is preliminary data.</text>
</comment>
<organism evidence="2 3">
    <name type="scientific">Candidatus Endobugula sertula</name>
    <name type="common">Bugula neritina bacterial symbiont</name>
    <dbReference type="NCBI Taxonomy" id="62101"/>
    <lineage>
        <taxon>Bacteria</taxon>
        <taxon>Pseudomonadati</taxon>
        <taxon>Pseudomonadota</taxon>
        <taxon>Gammaproteobacteria</taxon>
        <taxon>Cellvibrionales</taxon>
        <taxon>Cellvibrionaceae</taxon>
        <taxon>Candidatus Endobugula</taxon>
    </lineage>
</organism>
<dbReference type="AlphaFoldDB" id="A0A1D2QRD9"/>
<dbReference type="InterPro" id="IPR036259">
    <property type="entry name" value="MFS_trans_sf"/>
</dbReference>
<dbReference type="Proteomes" id="UP000242502">
    <property type="component" value="Unassembled WGS sequence"/>
</dbReference>
<evidence type="ECO:0000313" key="3">
    <source>
        <dbReference type="Proteomes" id="UP000242502"/>
    </source>
</evidence>
<feature type="transmembrane region" description="Helical" evidence="1">
    <location>
        <begin position="189"/>
        <end position="208"/>
    </location>
</feature>
<feature type="transmembrane region" description="Helical" evidence="1">
    <location>
        <begin position="148"/>
        <end position="168"/>
    </location>
</feature>
<dbReference type="SUPFAM" id="SSF103473">
    <property type="entry name" value="MFS general substrate transporter"/>
    <property type="match status" value="1"/>
</dbReference>
<keyword evidence="1" id="KW-0472">Membrane</keyword>
<evidence type="ECO:0000256" key="1">
    <source>
        <dbReference type="SAM" id="Phobius"/>
    </source>
</evidence>
<sequence>MKLKLEYILGGFGIGCLLFALIFSGASSNEKALVLPGSGGIFSPITVKKNNTVYGITINNDVPLNAWSNISVDVLDNQKQLLFNFSDGMWHESGYDSDGRWTESKNQFTMDITFQKAGQYYLRVSAERNDGVGQNIQISVARKSGSHIPFLILGIISLVCAAILFYLYRAADPKTGEPLIPKQSLKRSVVFTIIGVLALFFIIALFASTRGYGYMGYYGYHHGPSFFYWGGPRIYNSRSYRGGSIGGFRHRGGGFGGGK</sequence>
<protein>
    <submittedName>
        <fullName evidence="2">Uncharacterized protein</fullName>
    </submittedName>
</protein>
<keyword evidence="1" id="KW-1133">Transmembrane helix</keyword>
<name>A0A1D2QRD9_9GAMM</name>
<evidence type="ECO:0000313" key="2">
    <source>
        <dbReference type="EMBL" id="ODS24103.1"/>
    </source>
</evidence>
<feature type="transmembrane region" description="Helical" evidence="1">
    <location>
        <begin position="7"/>
        <end position="26"/>
    </location>
</feature>
<dbReference type="STRING" id="62101.AB835_05055"/>
<accession>A0A1D2QRD9</accession>
<dbReference type="EMBL" id="MDLC01000013">
    <property type="protein sequence ID" value="ODS24103.1"/>
    <property type="molecule type" value="Genomic_DNA"/>
</dbReference>
<gene>
    <name evidence="2" type="ORF">AB835_05055</name>
</gene>
<reference evidence="2 3" key="1">
    <citation type="journal article" date="2016" name="Appl. Environ. Microbiol.">
        <title>Lack of Overt Genome Reduction in the Bryostatin-Producing Bryozoan Symbiont "Candidatus Endobugula sertula".</title>
        <authorList>
            <person name="Miller I.J."/>
            <person name="Vanee N."/>
            <person name="Fong S.S."/>
            <person name="Lim-Fong G.E."/>
            <person name="Kwan J.C."/>
        </authorList>
    </citation>
    <scope>NUCLEOTIDE SEQUENCE [LARGE SCALE GENOMIC DNA]</scope>
    <source>
        <strain evidence="2">AB1-4</strain>
    </source>
</reference>